<dbReference type="PANTHER" id="PTHR24346">
    <property type="entry name" value="MAP/MICROTUBULE AFFINITY-REGULATING KINASE"/>
    <property type="match status" value="1"/>
</dbReference>
<feature type="region of interest" description="Disordered" evidence="4">
    <location>
        <begin position="642"/>
        <end position="680"/>
    </location>
</feature>
<accession>A0A507E899</accession>
<gene>
    <name evidence="6" type="ORF">PhCBS80983_g02100</name>
</gene>
<dbReference type="Gene3D" id="1.10.510.10">
    <property type="entry name" value="Transferase(Phosphotransferase) domain 1"/>
    <property type="match status" value="1"/>
</dbReference>
<dbReference type="Pfam" id="PF00069">
    <property type="entry name" value="Pkinase"/>
    <property type="match status" value="1"/>
</dbReference>
<dbReference type="Proteomes" id="UP000318582">
    <property type="component" value="Unassembled WGS sequence"/>
</dbReference>
<dbReference type="GO" id="GO:0004674">
    <property type="term" value="F:protein serine/threonine kinase activity"/>
    <property type="evidence" value="ECO:0007669"/>
    <property type="project" value="TreeGrafter"/>
</dbReference>
<dbReference type="InterPro" id="IPR008271">
    <property type="entry name" value="Ser/Thr_kinase_AS"/>
</dbReference>
<dbReference type="PROSITE" id="PS00108">
    <property type="entry name" value="PROTEIN_KINASE_ST"/>
    <property type="match status" value="1"/>
</dbReference>
<dbReference type="GO" id="GO:0035556">
    <property type="term" value="P:intracellular signal transduction"/>
    <property type="evidence" value="ECO:0007669"/>
    <property type="project" value="TreeGrafter"/>
</dbReference>
<dbReference type="PROSITE" id="PS50011">
    <property type="entry name" value="PROTEIN_KINASE_DOM"/>
    <property type="match status" value="1"/>
</dbReference>
<protein>
    <recommendedName>
        <fullName evidence="5">Protein kinase domain-containing protein</fullName>
    </recommendedName>
</protein>
<keyword evidence="2 3" id="KW-0067">ATP-binding</keyword>
<feature type="compositionally biased region" description="Polar residues" evidence="4">
    <location>
        <begin position="654"/>
        <end position="663"/>
    </location>
</feature>
<feature type="region of interest" description="Disordered" evidence="4">
    <location>
        <begin position="248"/>
        <end position="289"/>
    </location>
</feature>
<dbReference type="STRING" id="109895.A0A507E899"/>
<name>A0A507E899_9FUNG</name>
<dbReference type="InterPro" id="IPR017441">
    <property type="entry name" value="Protein_kinase_ATP_BS"/>
</dbReference>
<organism evidence="6 7">
    <name type="scientific">Powellomyces hirtus</name>
    <dbReference type="NCBI Taxonomy" id="109895"/>
    <lineage>
        <taxon>Eukaryota</taxon>
        <taxon>Fungi</taxon>
        <taxon>Fungi incertae sedis</taxon>
        <taxon>Chytridiomycota</taxon>
        <taxon>Chytridiomycota incertae sedis</taxon>
        <taxon>Chytridiomycetes</taxon>
        <taxon>Spizellomycetales</taxon>
        <taxon>Powellomycetaceae</taxon>
        <taxon>Powellomyces</taxon>
    </lineage>
</organism>
<evidence type="ECO:0000259" key="5">
    <source>
        <dbReference type="PROSITE" id="PS50011"/>
    </source>
</evidence>
<dbReference type="SMART" id="SM00220">
    <property type="entry name" value="S_TKc"/>
    <property type="match status" value="1"/>
</dbReference>
<feature type="compositionally biased region" description="Low complexity" evidence="4">
    <location>
        <begin position="516"/>
        <end position="529"/>
    </location>
</feature>
<feature type="compositionally biased region" description="Basic and acidic residues" evidence="4">
    <location>
        <begin position="54"/>
        <end position="68"/>
    </location>
</feature>
<dbReference type="PROSITE" id="PS00107">
    <property type="entry name" value="PROTEIN_KINASE_ATP"/>
    <property type="match status" value="1"/>
</dbReference>
<dbReference type="GO" id="GO:0005524">
    <property type="term" value="F:ATP binding"/>
    <property type="evidence" value="ECO:0007669"/>
    <property type="project" value="UniProtKB-UniRule"/>
</dbReference>
<evidence type="ECO:0000256" key="2">
    <source>
        <dbReference type="ARBA" id="ARBA00022840"/>
    </source>
</evidence>
<reference evidence="6 7" key="1">
    <citation type="journal article" date="2019" name="Sci. Rep.">
        <title>Comparative genomics of chytrid fungi reveal insights into the obligate biotrophic and pathogenic lifestyle of Synchytrium endobioticum.</title>
        <authorList>
            <person name="van de Vossenberg B.T.L.H."/>
            <person name="Warris S."/>
            <person name="Nguyen H.D.T."/>
            <person name="van Gent-Pelzer M.P.E."/>
            <person name="Joly D.L."/>
            <person name="van de Geest H.C."/>
            <person name="Bonants P.J.M."/>
            <person name="Smith D.S."/>
            <person name="Levesque C.A."/>
            <person name="van der Lee T.A.J."/>
        </authorList>
    </citation>
    <scope>NUCLEOTIDE SEQUENCE [LARGE SCALE GENOMIC DNA]</scope>
    <source>
        <strain evidence="6 7">CBS 809.83</strain>
    </source>
</reference>
<feature type="compositionally biased region" description="Polar residues" evidence="4">
    <location>
        <begin position="695"/>
        <end position="709"/>
    </location>
</feature>
<dbReference type="GO" id="GO:0045719">
    <property type="term" value="P:negative regulation of glycogen biosynthetic process"/>
    <property type="evidence" value="ECO:0007669"/>
    <property type="project" value="TreeGrafter"/>
</dbReference>
<dbReference type="GO" id="GO:0005634">
    <property type="term" value="C:nucleus"/>
    <property type="evidence" value="ECO:0007669"/>
    <property type="project" value="TreeGrafter"/>
</dbReference>
<feature type="region of interest" description="Disordered" evidence="4">
    <location>
        <begin position="516"/>
        <end position="597"/>
    </location>
</feature>
<feature type="compositionally biased region" description="Low complexity" evidence="4">
    <location>
        <begin position="96"/>
        <end position="110"/>
    </location>
</feature>
<feature type="region of interest" description="Disordered" evidence="4">
    <location>
        <begin position="375"/>
        <end position="475"/>
    </location>
</feature>
<feature type="compositionally biased region" description="Low complexity" evidence="4">
    <location>
        <begin position="32"/>
        <end position="44"/>
    </location>
</feature>
<feature type="region of interest" description="Disordered" evidence="4">
    <location>
        <begin position="694"/>
        <end position="718"/>
    </location>
</feature>
<feature type="compositionally biased region" description="Low complexity" evidence="4">
    <location>
        <begin position="552"/>
        <end position="569"/>
    </location>
</feature>
<feature type="compositionally biased region" description="Acidic residues" evidence="4">
    <location>
        <begin position="324"/>
        <end position="333"/>
    </location>
</feature>
<dbReference type="EMBL" id="QEAQ01000020">
    <property type="protein sequence ID" value="TPX59951.1"/>
    <property type="molecule type" value="Genomic_DNA"/>
</dbReference>
<dbReference type="AlphaFoldDB" id="A0A507E899"/>
<evidence type="ECO:0000256" key="4">
    <source>
        <dbReference type="SAM" id="MobiDB-lite"/>
    </source>
</evidence>
<dbReference type="InterPro" id="IPR011009">
    <property type="entry name" value="Kinase-like_dom_sf"/>
</dbReference>
<feature type="compositionally biased region" description="Polar residues" evidence="4">
    <location>
        <begin position="80"/>
        <end position="91"/>
    </location>
</feature>
<evidence type="ECO:0000256" key="3">
    <source>
        <dbReference type="PROSITE-ProRule" id="PRU10141"/>
    </source>
</evidence>
<comment type="caution">
    <text evidence="6">The sequence shown here is derived from an EMBL/GenBank/DDBJ whole genome shotgun (WGS) entry which is preliminary data.</text>
</comment>
<dbReference type="Gene3D" id="3.30.200.20">
    <property type="entry name" value="Phosphorylase Kinase, domain 1"/>
    <property type="match status" value="1"/>
</dbReference>
<feature type="compositionally biased region" description="Low complexity" evidence="4">
    <location>
        <begin position="582"/>
        <end position="594"/>
    </location>
</feature>
<feature type="compositionally biased region" description="Basic residues" evidence="4">
    <location>
        <begin position="664"/>
        <end position="675"/>
    </location>
</feature>
<proteinExistence type="predicted"/>
<evidence type="ECO:0000313" key="6">
    <source>
        <dbReference type="EMBL" id="TPX59951.1"/>
    </source>
</evidence>
<feature type="region of interest" description="Disordered" evidence="4">
    <location>
        <begin position="32"/>
        <end position="137"/>
    </location>
</feature>
<feature type="compositionally biased region" description="Basic and acidic residues" evidence="4">
    <location>
        <begin position="382"/>
        <end position="396"/>
    </location>
</feature>
<evidence type="ECO:0000256" key="1">
    <source>
        <dbReference type="ARBA" id="ARBA00022741"/>
    </source>
</evidence>
<keyword evidence="7" id="KW-1185">Reference proteome</keyword>
<dbReference type="GO" id="GO:0005829">
    <property type="term" value="C:cytosol"/>
    <property type="evidence" value="ECO:0007669"/>
    <property type="project" value="TreeGrafter"/>
</dbReference>
<dbReference type="InterPro" id="IPR000719">
    <property type="entry name" value="Prot_kinase_dom"/>
</dbReference>
<feature type="region of interest" description="Disordered" evidence="4">
    <location>
        <begin position="323"/>
        <end position="355"/>
    </location>
</feature>
<feature type="binding site" evidence="3">
    <location>
        <position position="815"/>
    </location>
    <ligand>
        <name>ATP</name>
        <dbReference type="ChEBI" id="CHEBI:30616"/>
    </ligand>
</feature>
<keyword evidence="1 3" id="KW-0547">Nucleotide-binding</keyword>
<feature type="compositionally biased region" description="Basic and acidic residues" evidence="4">
    <location>
        <begin position="253"/>
        <end position="267"/>
    </location>
</feature>
<dbReference type="SUPFAM" id="SSF56112">
    <property type="entry name" value="Protein kinase-like (PK-like)"/>
    <property type="match status" value="1"/>
</dbReference>
<sequence>MSATPTSFISATDSEDFFDASDDFYFHNSHTDASSFTSSVSSNRAVRHGGGGVRRHDHDHLVRGDGGHYHRSGSPAVASNVATISSASSLGRSEGESNVTSGGNSGGNSNDGREKSKAGGFDDDESDIPSYGAQNGDFTPSYCTSRCSTIGSSRTGVHQEDQDRVDRRGVSREIVEDIEEDDDEMQTDRFQAYRTTPAAVAPTRRASSVDVGYSGGKAQLWCASRIRLPIQRVVGWKSEVAVDGEGSVASAADDGRGMDNEKVERMRSVSGSSSSSGKSSESSRVARGRRGVYIPSEFRTFGRGPKPTTQQHQLQHLDRIATIDDGDDGDNTGELDSVVPDMHHPTPNNDHLHRIDLDEDTEDWKDVVDRTETNNLPLLATYDRDSDNENESDTHNAHQRHPTPPPTSTRNLHHNPIEKQRSTNRLARWKPTTLNVMTEDSVAEQRAENEEEEEQIQPEPTQTNKQKDTTAPTPQAWRSADTLPAIPVPAAHPTALGKTRAAGWFSKMNLLSKLNSSTSTHVGGSSSASLGAEHDSARDDAVKKNKIGAQVGSQTTLGGSSTSLTGSQTNMALPKPAEGDQAPTATGTTSATPTVKHKWFRPLFPKLHREDKKQQLPQQHLSNVAQQSTTTVNLLTHIPTPPISQLMNNNNNNSINPMPTSKHQQQKQTRKPASRSRKEIPLFKRLMMRRERQPMTGNNNYPVATTSDPNQRRGRLDKDKDRVGTLGSVIGERGTGHLPGLTRREQQLHQQGMRPPLTKPLVLRESSEDLLPEDSERVKAQFDAEYRLIRRLGAGGHSTVKLASRVSDSSLVVCKFIQKSSVWHWVTDPHTRRRIPLEVHVMQQLTKSQQQYGAEGVHAGIIRYIDFYNMDPQFVIVMEYLGEDWVDLYDYVEEFGPVELDKCRHIFGQVVETVEYLHWTGFVHNDIKDENIMINKHTRQIKLIDFGSTTQLIPGGQTDVFYGTRKFASPEAVQGQLYHPESQEVWALGTLLFVLLFKVDPFKNDHEILDLDIQERMALMVAKSRGDDECEGVQITPEAAELVTAMMEKDWGARLRVGEILGMPFFEKPVRRREW</sequence>
<evidence type="ECO:0000313" key="7">
    <source>
        <dbReference type="Proteomes" id="UP000318582"/>
    </source>
</evidence>
<feature type="compositionally biased region" description="Basic and acidic residues" evidence="4">
    <location>
        <begin position="532"/>
        <end position="543"/>
    </location>
</feature>
<dbReference type="PANTHER" id="PTHR24346:SF51">
    <property type="entry name" value="PAS DOMAIN-CONTAINING SERINE_THREONINE-PROTEIN KINASE"/>
    <property type="match status" value="1"/>
</dbReference>
<feature type="compositionally biased region" description="Low complexity" evidence="4">
    <location>
        <begin position="268"/>
        <end position="283"/>
    </location>
</feature>
<feature type="domain" description="Protein kinase" evidence="5">
    <location>
        <begin position="786"/>
        <end position="1066"/>
    </location>
</feature>